<dbReference type="AlphaFoldDB" id="A0A1G2G754"/>
<proteinExistence type="predicted"/>
<organism evidence="1 2">
    <name type="scientific">Candidatus Ryanbacteria bacterium RIFCSPHIGHO2_01_FULL_48_27</name>
    <dbReference type="NCBI Taxonomy" id="1802115"/>
    <lineage>
        <taxon>Bacteria</taxon>
        <taxon>Candidatus Ryaniibacteriota</taxon>
    </lineage>
</organism>
<gene>
    <name evidence="1" type="ORF">A2756_02255</name>
</gene>
<comment type="caution">
    <text evidence="1">The sequence shown here is derived from an EMBL/GenBank/DDBJ whole genome shotgun (WGS) entry which is preliminary data.</text>
</comment>
<accession>A0A1G2G754</accession>
<protein>
    <submittedName>
        <fullName evidence="1">Uncharacterized protein</fullName>
    </submittedName>
</protein>
<evidence type="ECO:0000313" key="2">
    <source>
        <dbReference type="Proteomes" id="UP000177785"/>
    </source>
</evidence>
<sequence length="94" mass="10982">MNEQELRERIGERFPKLAPEENMAVILKSIAEIHPEVRPKLEEFLRTGMTPPYELEGYDVARLMREQGMHELAAYMTLSWLKKDPVKALKSLQN</sequence>
<dbReference type="Proteomes" id="UP000177785">
    <property type="component" value="Unassembled WGS sequence"/>
</dbReference>
<name>A0A1G2G754_9BACT</name>
<dbReference type="EMBL" id="MHNL01000005">
    <property type="protein sequence ID" value="OGZ45708.1"/>
    <property type="molecule type" value="Genomic_DNA"/>
</dbReference>
<reference evidence="1 2" key="1">
    <citation type="journal article" date="2016" name="Nat. Commun.">
        <title>Thousands of microbial genomes shed light on interconnected biogeochemical processes in an aquifer system.</title>
        <authorList>
            <person name="Anantharaman K."/>
            <person name="Brown C.T."/>
            <person name="Hug L.A."/>
            <person name="Sharon I."/>
            <person name="Castelle C.J."/>
            <person name="Probst A.J."/>
            <person name="Thomas B.C."/>
            <person name="Singh A."/>
            <person name="Wilkins M.J."/>
            <person name="Karaoz U."/>
            <person name="Brodie E.L."/>
            <person name="Williams K.H."/>
            <person name="Hubbard S.S."/>
            <person name="Banfield J.F."/>
        </authorList>
    </citation>
    <scope>NUCLEOTIDE SEQUENCE [LARGE SCALE GENOMIC DNA]</scope>
</reference>
<evidence type="ECO:0000313" key="1">
    <source>
        <dbReference type="EMBL" id="OGZ45708.1"/>
    </source>
</evidence>